<dbReference type="GO" id="GO:0003755">
    <property type="term" value="F:peptidyl-prolyl cis-trans isomerase activity"/>
    <property type="evidence" value="ECO:0007669"/>
    <property type="project" value="UniProtKB-UniRule"/>
</dbReference>
<feature type="domain" description="PPIase FKBP-type" evidence="15">
    <location>
        <begin position="169"/>
        <end position="248"/>
    </location>
</feature>
<dbReference type="NCBIfam" id="TIGR00115">
    <property type="entry name" value="tig"/>
    <property type="match status" value="1"/>
</dbReference>
<dbReference type="GO" id="GO:0015031">
    <property type="term" value="P:protein transport"/>
    <property type="evidence" value="ECO:0007669"/>
    <property type="project" value="UniProtKB-UniRule"/>
</dbReference>
<evidence type="ECO:0000256" key="6">
    <source>
        <dbReference type="ARBA" id="ARBA00023110"/>
    </source>
</evidence>
<dbReference type="InterPro" id="IPR046357">
    <property type="entry name" value="PPIase_dom_sf"/>
</dbReference>
<evidence type="ECO:0000256" key="3">
    <source>
        <dbReference type="ARBA" id="ARBA00013194"/>
    </source>
</evidence>
<dbReference type="OrthoDB" id="9767721at2"/>
<evidence type="ECO:0000256" key="4">
    <source>
        <dbReference type="ARBA" id="ARBA00016902"/>
    </source>
</evidence>
<organism evidence="16 17">
    <name type="scientific">Methylobrevis pamukkalensis</name>
    <dbReference type="NCBI Taxonomy" id="1439726"/>
    <lineage>
        <taxon>Bacteria</taxon>
        <taxon>Pseudomonadati</taxon>
        <taxon>Pseudomonadota</taxon>
        <taxon>Alphaproteobacteria</taxon>
        <taxon>Hyphomicrobiales</taxon>
        <taxon>Pleomorphomonadaceae</taxon>
        <taxon>Methylobrevis</taxon>
    </lineage>
</organism>
<evidence type="ECO:0000256" key="2">
    <source>
        <dbReference type="ARBA" id="ARBA00005464"/>
    </source>
</evidence>
<dbReference type="InterPro" id="IPR005215">
    <property type="entry name" value="Trig_fac"/>
</dbReference>
<evidence type="ECO:0000313" key="17">
    <source>
        <dbReference type="Proteomes" id="UP000094622"/>
    </source>
</evidence>
<dbReference type="Gene3D" id="3.30.70.1050">
    <property type="entry name" value="Trigger factor ribosome-binding domain"/>
    <property type="match status" value="1"/>
</dbReference>
<dbReference type="Gene3D" id="3.10.50.40">
    <property type="match status" value="1"/>
</dbReference>
<keyword evidence="7 12" id="KW-0143">Chaperone</keyword>
<dbReference type="GO" id="GO:0051083">
    <property type="term" value="P:'de novo' cotranslational protein folding"/>
    <property type="evidence" value="ECO:0007669"/>
    <property type="project" value="TreeGrafter"/>
</dbReference>
<evidence type="ECO:0000313" key="16">
    <source>
        <dbReference type="EMBL" id="ODN69032.1"/>
    </source>
</evidence>
<comment type="similarity">
    <text evidence="2 12 14">Belongs to the FKBP-type PPIase family. Tig subfamily.</text>
</comment>
<dbReference type="GO" id="GO:0044183">
    <property type="term" value="F:protein folding chaperone"/>
    <property type="evidence" value="ECO:0007669"/>
    <property type="project" value="TreeGrafter"/>
</dbReference>
<dbReference type="Pfam" id="PF05698">
    <property type="entry name" value="Trigger_C"/>
    <property type="match status" value="1"/>
</dbReference>
<dbReference type="FunFam" id="3.10.50.40:FF:000001">
    <property type="entry name" value="Trigger factor"/>
    <property type="match status" value="1"/>
</dbReference>
<keyword evidence="9 12" id="KW-0131">Cell cycle</keyword>
<dbReference type="PROSITE" id="PS50059">
    <property type="entry name" value="FKBP_PPIASE"/>
    <property type="match status" value="1"/>
</dbReference>
<comment type="function">
    <text evidence="10 12">Involved in protein export. Acts as a chaperone by maintaining the newly synthesized protein in an open conformation. Functions as a peptidyl-prolyl cis-trans isomerase.</text>
</comment>
<dbReference type="InterPro" id="IPR036611">
    <property type="entry name" value="Trigger_fac_ribosome-bd_sf"/>
</dbReference>
<dbReference type="Proteomes" id="UP000094622">
    <property type="component" value="Unassembled WGS sequence"/>
</dbReference>
<evidence type="ECO:0000256" key="11">
    <source>
        <dbReference type="ARBA" id="ARBA00029986"/>
    </source>
</evidence>
<evidence type="ECO:0000256" key="5">
    <source>
        <dbReference type="ARBA" id="ARBA00022618"/>
    </source>
</evidence>
<dbReference type="GO" id="GO:0043022">
    <property type="term" value="F:ribosome binding"/>
    <property type="evidence" value="ECO:0007669"/>
    <property type="project" value="TreeGrafter"/>
</dbReference>
<dbReference type="PIRSF" id="PIRSF003095">
    <property type="entry name" value="Trigger_factor"/>
    <property type="match status" value="1"/>
</dbReference>
<dbReference type="RefSeq" id="WP_069307944.1">
    <property type="nucleotide sequence ID" value="NZ_MCRJ01000114.1"/>
</dbReference>
<evidence type="ECO:0000256" key="1">
    <source>
        <dbReference type="ARBA" id="ARBA00000971"/>
    </source>
</evidence>
<sequence length="450" mass="49936">MQVTEKLSDGLKRELEIVVPASELAAKLDTYLNDMKGRVQLKGFRPGKVPLGHVKKLYGKSAMAEIVNTTIGEVTSSALKDRNEKSAIQPSIDLAEADAEKVIDGEADLAFTMAYEVIPDFEIAPVDGISIERPIAEVTDEEIDERLKQIADGSRSYEPKAEGAEAVDGDRLKLSYLGKVDGEPFEGGADDEAYLMLGSKRFIPGFEEQLVGAKVGDKKTIEVTFPEDYPAPNLAGKVATFDIEVFEIAAPGDLVLDDTFATNLGIESLDKLKDLIRDQIQSQYGQQTRQKVKRQLLDALDGLYAFELPPTLVSQEYDIIWRQVTSDMERAGKSFEDEETTEEKAREDYVKIAERRVRLGLVLSKIGEDAGVKVNEAELQRALIERARQFPGQEREVIEYYRKDAQALASLQAPVFEEKVVDHLLSLVTVNDKTVAKDELFAEEEEDVAA</sequence>
<dbReference type="InterPro" id="IPR001179">
    <property type="entry name" value="PPIase_FKBP_dom"/>
</dbReference>
<dbReference type="HAMAP" id="MF_00303">
    <property type="entry name" value="Trigger_factor_Tig"/>
    <property type="match status" value="1"/>
</dbReference>
<evidence type="ECO:0000256" key="12">
    <source>
        <dbReference type="HAMAP-Rule" id="MF_00303"/>
    </source>
</evidence>
<dbReference type="AlphaFoldDB" id="A0A1E3GYA8"/>
<dbReference type="PANTHER" id="PTHR30560:SF3">
    <property type="entry name" value="TRIGGER FACTOR-LIKE PROTEIN TIG, CHLOROPLASTIC"/>
    <property type="match status" value="1"/>
</dbReference>
<keyword evidence="8 12" id="KW-0413">Isomerase</keyword>
<protein>
    <recommendedName>
        <fullName evidence="4 12">Trigger factor</fullName>
        <shortName evidence="12">TF</shortName>
        <ecNumber evidence="3 12">5.2.1.8</ecNumber>
    </recommendedName>
    <alternativeName>
        <fullName evidence="11 12">PPIase</fullName>
    </alternativeName>
</protein>
<dbReference type="InterPro" id="IPR037041">
    <property type="entry name" value="Trigger_fac_C_sf"/>
</dbReference>
<comment type="subcellular location">
    <subcellularLocation>
        <location evidence="12">Cytoplasm</location>
    </subcellularLocation>
    <text evidence="12">About half TF is bound to the ribosome near the polypeptide exit tunnel while the other half is free in the cytoplasm.</text>
</comment>
<gene>
    <name evidence="12 16" type="primary">tig</name>
    <name evidence="16" type="ORF">A6302_03657</name>
</gene>
<dbReference type="SUPFAM" id="SSF54534">
    <property type="entry name" value="FKBP-like"/>
    <property type="match status" value="1"/>
</dbReference>
<keyword evidence="17" id="KW-1185">Reference proteome</keyword>
<comment type="catalytic activity">
    <reaction evidence="1 12 13">
        <text>[protein]-peptidylproline (omega=180) = [protein]-peptidylproline (omega=0)</text>
        <dbReference type="Rhea" id="RHEA:16237"/>
        <dbReference type="Rhea" id="RHEA-COMP:10747"/>
        <dbReference type="Rhea" id="RHEA-COMP:10748"/>
        <dbReference type="ChEBI" id="CHEBI:83833"/>
        <dbReference type="ChEBI" id="CHEBI:83834"/>
        <dbReference type="EC" id="5.2.1.8"/>
    </reaction>
</comment>
<evidence type="ECO:0000256" key="7">
    <source>
        <dbReference type="ARBA" id="ARBA00023186"/>
    </source>
</evidence>
<keyword evidence="6 12" id="KW-0697">Rotamase</keyword>
<dbReference type="Pfam" id="PF05697">
    <property type="entry name" value="Trigger_N"/>
    <property type="match status" value="1"/>
</dbReference>
<dbReference type="PATRIC" id="fig|1439726.3.peg.3854"/>
<comment type="caution">
    <text evidence="16">The sequence shown here is derived from an EMBL/GenBank/DDBJ whole genome shotgun (WGS) entry which is preliminary data.</text>
</comment>
<accession>A0A1E3GYA8</accession>
<evidence type="ECO:0000256" key="10">
    <source>
        <dbReference type="ARBA" id="ARBA00024849"/>
    </source>
</evidence>
<dbReference type="GO" id="GO:0051301">
    <property type="term" value="P:cell division"/>
    <property type="evidence" value="ECO:0007669"/>
    <property type="project" value="UniProtKB-KW"/>
</dbReference>
<keyword evidence="5 12" id="KW-0132">Cell division</keyword>
<proteinExistence type="inferred from homology"/>
<dbReference type="EC" id="5.2.1.8" evidence="3 12"/>
<dbReference type="InterPro" id="IPR008881">
    <property type="entry name" value="Trigger_fac_ribosome-bd_bac"/>
</dbReference>
<evidence type="ECO:0000256" key="9">
    <source>
        <dbReference type="ARBA" id="ARBA00023306"/>
    </source>
</evidence>
<dbReference type="InterPro" id="IPR027304">
    <property type="entry name" value="Trigger_fact/SurA_dom_sf"/>
</dbReference>
<comment type="domain">
    <text evidence="12">Consists of 3 domains; the N-terminus binds the ribosome, the middle domain has PPIase activity, while the C-terminus has intrinsic chaperone activity on its own.</text>
</comment>
<evidence type="ECO:0000256" key="13">
    <source>
        <dbReference type="PROSITE-ProRule" id="PRU00277"/>
    </source>
</evidence>
<dbReference type="PANTHER" id="PTHR30560">
    <property type="entry name" value="TRIGGER FACTOR CHAPERONE AND PEPTIDYL-PROLYL CIS/TRANS ISOMERASE"/>
    <property type="match status" value="1"/>
</dbReference>
<dbReference type="GO" id="GO:0043335">
    <property type="term" value="P:protein unfolding"/>
    <property type="evidence" value="ECO:0007669"/>
    <property type="project" value="TreeGrafter"/>
</dbReference>
<dbReference type="SUPFAM" id="SSF109998">
    <property type="entry name" value="Triger factor/SurA peptide-binding domain-like"/>
    <property type="match status" value="1"/>
</dbReference>
<dbReference type="Pfam" id="PF00254">
    <property type="entry name" value="FKBP_C"/>
    <property type="match status" value="1"/>
</dbReference>
<evidence type="ECO:0000256" key="14">
    <source>
        <dbReference type="RuleBase" id="RU003914"/>
    </source>
</evidence>
<dbReference type="EMBL" id="MCRJ01000114">
    <property type="protein sequence ID" value="ODN69032.1"/>
    <property type="molecule type" value="Genomic_DNA"/>
</dbReference>
<evidence type="ECO:0000256" key="8">
    <source>
        <dbReference type="ARBA" id="ARBA00023235"/>
    </source>
</evidence>
<evidence type="ECO:0000259" key="15">
    <source>
        <dbReference type="PROSITE" id="PS50059"/>
    </source>
</evidence>
<name>A0A1E3GYA8_9HYPH</name>
<dbReference type="InterPro" id="IPR008880">
    <property type="entry name" value="Trigger_fac_C"/>
</dbReference>
<reference evidence="16 17" key="1">
    <citation type="submission" date="2016-07" db="EMBL/GenBank/DDBJ databases">
        <title>Draft Genome Sequence of Methylobrevis pamukkalensis PK2.</title>
        <authorList>
            <person name="Vasilenko O.V."/>
            <person name="Doronina N.V."/>
            <person name="Shmareva M.N."/>
            <person name="Tarlachkov S.V."/>
            <person name="Mustakhimov I."/>
            <person name="Trotsenko Y.A."/>
        </authorList>
    </citation>
    <scope>NUCLEOTIDE SEQUENCE [LARGE SCALE GENOMIC DNA]</scope>
    <source>
        <strain evidence="16 17">PK2</strain>
    </source>
</reference>
<keyword evidence="12" id="KW-0963">Cytoplasm</keyword>
<dbReference type="GO" id="GO:0005737">
    <property type="term" value="C:cytoplasm"/>
    <property type="evidence" value="ECO:0007669"/>
    <property type="project" value="UniProtKB-SubCell"/>
</dbReference>
<dbReference type="Gene3D" id="1.10.3120.10">
    <property type="entry name" value="Trigger factor, C-terminal domain"/>
    <property type="match status" value="1"/>
</dbReference>
<dbReference type="SUPFAM" id="SSF102735">
    <property type="entry name" value="Trigger factor ribosome-binding domain"/>
    <property type="match status" value="1"/>
</dbReference>